<feature type="transmembrane region" description="Helical" evidence="2">
    <location>
        <begin position="49"/>
        <end position="66"/>
    </location>
</feature>
<feature type="transmembrane region" description="Helical" evidence="2">
    <location>
        <begin position="101"/>
        <end position="119"/>
    </location>
</feature>
<dbReference type="PANTHER" id="PTHR33745:SF1">
    <property type="entry name" value="RSBT ANTAGONIST PROTEIN RSBS"/>
    <property type="match status" value="1"/>
</dbReference>
<feature type="transmembrane region" description="Helical" evidence="2">
    <location>
        <begin position="21"/>
        <end position="43"/>
    </location>
</feature>
<dbReference type="STRING" id="383372.Rcas_0621"/>
<dbReference type="SUPFAM" id="SSF52091">
    <property type="entry name" value="SpoIIaa-like"/>
    <property type="match status" value="1"/>
</dbReference>
<sequence length="377" mass="40839">MTTDIMPESTMQAQMTRLRQFLSAYMPVAFLFGVVFLALALIFRDLATGISGVAIIVNGGILLYALRSVRQGKVQSAIVATSVGLLAGGLVILLAQPFLFATLTLSPLLVVILGLQYLTIQPLKRLIAASGLCSVIAVSVGHLLPQGFIASTLPEWFRDVLQIGAASAAVVFVMMLIWHFSVLLNEMLSSLRVANRELETQQTKLVRTNEQLQQQLASERELLNLVSALETPVVSLAEGILLAPIVGHIDSRRADILRSHLLEVVHANRTRLMILDITGVTTIDTSVAQALMMTIQALRLLGCKVVVSGISATVAMTLTHLGVDLHNVETVRSPEEALERLERGEPMSHLRQPLMNGAEMRAFLPGLMNGNGAHHKA</sequence>
<keyword evidence="2" id="KW-0472">Membrane</keyword>
<keyword evidence="1" id="KW-0175">Coiled coil</keyword>
<evidence type="ECO:0000256" key="1">
    <source>
        <dbReference type="SAM" id="Coils"/>
    </source>
</evidence>
<keyword evidence="5" id="KW-1185">Reference proteome</keyword>
<evidence type="ECO:0000256" key="2">
    <source>
        <dbReference type="SAM" id="Phobius"/>
    </source>
</evidence>
<dbReference type="PROSITE" id="PS50801">
    <property type="entry name" value="STAS"/>
    <property type="match status" value="1"/>
</dbReference>
<dbReference type="OrthoDB" id="148669at2"/>
<proteinExistence type="predicted"/>
<dbReference type="KEGG" id="rca:Rcas_0621"/>
<feature type="transmembrane region" description="Helical" evidence="2">
    <location>
        <begin position="164"/>
        <end position="184"/>
    </location>
</feature>
<dbReference type="CDD" id="cd07041">
    <property type="entry name" value="STAS_RsbR_RsbS_like"/>
    <property type="match status" value="1"/>
</dbReference>
<organism evidence="4 5">
    <name type="scientific">Roseiflexus castenholzii (strain DSM 13941 / HLO8)</name>
    <dbReference type="NCBI Taxonomy" id="383372"/>
    <lineage>
        <taxon>Bacteria</taxon>
        <taxon>Bacillati</taxon>
        <taxon>Chloroflexota</taxon>
        <taxon>Chloroflexia</taxon>
        <taxon>Chloroflexales</taxon>
        <taxon>Roseiflexineae</taxon>
        <taxon>Roseiflexaceae</taxon>
        <taxon>Roseiflexus</taxon>
    </lineage>
</organism>
<feature type="transmembrane region" description="Helical" evidence="2">
    <location>
        <begin position="78"/>
        <end position="95"/>
    </location>
</feature>
<evidence type="ECO:0000313" key="4">
    <source>
        <dbReference type="EMBL" id="ABU56747.1"/>
    </source>
</evidence>
<evidence type="ECO:0000259" key="3">
    <source>
        <dbReference type="PROSITE" id="PS50801"/>
    </source>
</evidence>
<feature type="transmembrane region" description="Helical" evidence="2">
    <location>
        <begin position="126"/>
        <end position="144"/>
    </location>
</feature>
<dbReference type="PANTHER" id="PTHR33745">
    <property type="entry name" value="RSBT ANTAGONIST PROTEIN RSBS-RELATED"/>
    <property type="match status" value="1"/>
</dbReference>
<dbReference type="HOGENOM" id="CLU_066001_1_0_0"/>
<dbReference type="eggNOG" id="COG1366">
    <property type="taxonomic scope" value="Bacteria"/>
</dbReference>
<evidence type="ECO:0000313" key="5">
    <source>
        <dbReference type="Proteomes" id="UP000000263"/>
    </source>
</evidence>
<dbReference type="InterPro" id="IPR051932">
    <property type="entry name" value="Bact_StressResp_Reg"/>
</dbReference>
<dbReference type="Pfam" id="PF01740">
    <property type="entry name" value="STAS"/>
    <property type="match status" value="1"/>
</dbReference>
<protein>
    <submittedName>
        <fullName evidence="4">Anti-sigma-factor antagonist</fullName>
    </submittedName>
</protein>
<dbReference type="InterPro" id="IPR002645">
    <property type="entry name" value="STAS_dom"/>
</dbReference>
<dbReference type="InterPro" id="IPR036513">
    <property type="entry name" value="STAS_dom_sf"/>
</dbReference>
<reference evidence="4 5" key="1">
    <citation type="submission" date="2007-08" db="EMBL/GenBank/DDBJ databases">
        <title>Complete sequence of Roseiflexus castenholzii DSM 13941.</title>
        <authorList>
            <consortium name="US DOE Joint Genome Institute"/>
            <person name="Copeland A."/>
            <person name="Lucas S."/>
            <person name="Lapidus A."/>
            <person name="Barry K."/>
            <person name="Glavina del Rio T."/>
            <person name="Dalin E."/>
            <person name="Tice H."/>
            <person name="Pitluck S."/>
            <person name="Thompson L.S."/>
            <person name="Brettin T."/>
            <person name="Bruce D."/>
            <person name="Detter J.C."/>
            <person name="Han C."/>
            <person name="Tapia R."/>
            <person name="Schmutz J."/>
            <person name="Larimer F."/>
            <person name="Land M."/>
            <person name="Hauser L."/>
            <person name="Kyrpides N."/>
            <person name="Mikhailova N."/>
            <person name="Bryant D.A."/>
            <person name="Hanada S."/>
            <person name="Tsukatani Y."/>
            <person name="Richardson P."/>
        </authorList>
    </citation>
    <scope>NUCLEOTIDE SEQUENCE [LARGE SCALE GENOMIC DNA]</scope>
    <source>
        <strain evidence="5">DSM 13941 / HLO8</strain>
    </source>
</reference>
<name>A7NH00_ROSCS</name>
<dbReference type="RefSeq" id="WP_012119178.1">
    <property type="nucleotide sequence ID" value="NC_009767.1"/>
</dbReference>
<dbReference type="EMBL" id="CP000804">
    <property type="protein sequence ID" value="ABU56747.1"/>
    <property type="molecule type" value="Genomic_DNA"/>
</dbReference>
<dbReference type="AlphaFoldDB" id="A7NH00"/>
<dbReference type="Gene3D" id="3.30.750.24">
    <property type="entry name" value="STAS domain"/>
    <property type="match status" value="1"/>
</dbReference>
<keyword evidence="2" id="KW-1133">Transmembrane helix</keyword>
<dbReference type="Proteomes" id="UP000000263">
    <property type="component" value="Chromosome"/>
</dbReference>
<accession>A7NH00</accession>
<feature type="domain" description="STAS" evidence="3">
    <location>
        <begin position="230"/>
        <end position="341"/>
    </location>
</feature>
<keyword evidence="2" id="KW-0812">Transmembrane</keyword>
<feature type="coiled-coil region" evidence="1">
    <location>
        <begin position="184"/>
        <end position="229"/>
    </location>
</feature>
<gene>
    <name evidence="4" type="ordered locus">Rcas_0621</name>
</gene>